<dbReference type="Proteomes" id="UP000286415">
    <property type="component" value="Unassembled WGS sequence"/>
</dbReference>
<dbReference type="EMBL" id="NIRI02000076">
    <property type="protein sequence ID" value="KAG5441946.1"/>
    <property type="molecule type" value="Genomic_DNA"/>
</dbReference>
<proteinExistence type="predicted"/>
<name>A0A8T1LZC5_CLOSI</name>
<evidence type="ECO:0000313" key="1">
    <source>
        <dbReference type="EMBL" id="KAG5441946.1"/>
    </source>
</evidence>
<organism evidence="1 2">
    <name type="scientific">Clonorchis sinensis</name>
    <name type="common">Chinese liver fluke</name>
    <dbReference type="NCBI Taxonomy" id="79923"/>
    <lineage>
        <taxon>Eukaryota</taxon>
        <taxon>Metazoa</taxon>
        <taxon>Spiralia</taxon>
        <taxon>Lophotrochozoa</taxon>
        <taxon>Platyhelminthes</taxon>
        <taxon>Trematoda</taxon>
        <taxon>Digenea</taxon>
        <taxon>Opisthorchiida</taxon>
        <taxon>Opisthorchiata</taxon>
        <taxon>Opisthorchiidae</taxon>
        <taxon>Clonorchis</taxon>
    </lineage>
</organism>
<comment type="caution">
    <text evidence="1">The sequence shown here is derived from an EMBL/GenBank/DDBJ whole genome shotgun (WGS) entry which is preliminary data.</text>
</comment>
<dbReference type="AlphaFoldDB" id="A0A8T1LZC5"/>
<reference evidence="1 2" key="1">
    <citation type="journal article" date="2018" name="Biotechnol. Adv.">
        <title>Improved genomic resources and new bioinformatic workflow for the carcinogenic parasite Clonorchis sinensis: Biotechnological implications.</title>
        <authorList>
            <person name="Wang D."/>
            <person name="Korhonen P.K."/>
            <person name="Gasser R.B."/>
            <person name="Young N.D."/>
        </authorList>
    </citation>
    <scope>NUCLEOTIDE SEQUENCE [LARGE SCALE GENOMIC DNA]</scope>
    <source>
        <strain evidence="1">Cs-k2</strain>
    </source>
</reference>
<keyword evidence="2" id="KW-1185">Reference proteome</keyword>
<evidence type="ECO:0000313" key="2">
    <source>
        <dbReference type="Proteomes" id="UP000286415"/>
    </source>
</evidence>
<reference evidence="1 2" key="2">
    <citation type="journal article" date="2021" name="Genomics">
        <title>High-quality reference genome for Clonorchis sinensis.</title>
        <authorList>
            <person name="Young N.D."/>
            <person name="Stroehlein A.J."/>
            <person name="Kinkar L."/>
            <person name="Wang T."/>
            <person name="Sohn W.M."/>
            <person name="Chang B.C.H."/>
            <person name="Kaur P."/>
            <person name="Weisz D."/>
            <person name="Dudchenko O."/>
            <person name="Aiden E.L."/>
            <person name="Korhonen P.K."/>
            <person name="Gasser R.B."/>
        </authorList>
    </citation>
    <scope>NUCLEOTIDE SEQUENCE [LARGE SCALE GENOMIC DNA]</scope>
    <source>
        <strain evidence="1">Cs-k2</strain>
    </source>
</reference>
<protein>
    <submittedName>
        <fullName evidence="1">Uncharacterized protein</fullName>
    </submittedName>
</protein>
<sequence length="67" mass="7387">MFGGPPRTNFTQEAVQKVVLYSFPSFFVPDFQTCDLAACNVVRSSAQCRGPDNFPPTKLLALVHDLP</sequence>
<gene>
    <name evidence="1" type="ORF">CSKR_200097</name>
</gene>
<accession>A0A8T1LZC5</accession>